<dbReference type="InterPro" id="IPR005162">
    <property type="entry name" value="Retrotrans_gag_dom"/>
</dbReference>
<dbReference type="EMBL" id="JBFOLK010000013">
    <property type="protein sequence ID" value="KAL2466087.1"/>
    <property type="molecule type" value="Genomic_DNA"/>
</dbReference>
<keyword evidence="3" id="KW-1185">Reference proteome</keyword>
<reference evidence="3" key="1">
    <citation type="submission" date="2024-07" db="EMBL/GenBank/DDBJ databases">
        <title>Two chromosome-level genome assemblies of Korean endemic species Abeliophyllum distichum and Forsythia ovata (Oleaceae).</title>
        <authorList>
            <person name="Jang H."/>
        </authorList>
    </citation>
    <scope>NUCLEOTIDE SEQUENCE [LARGE SCALE GENOMIC DNA]</scope>
</reference>
<evidence type="ECO:0000313" key="3">
    <source>
        <dbReference type="Proteomes" id="UP001604336"/>
    </source>
</evidence>
<dbReference type="Pfam" id="PF03732">
    <property type="entry name" value="Retrotrans_gag"/>
    <property type="match status" value="1"/>
</dbReference>
<sequence length="210" mass="24207">MAETRSKSSDEHLKKLDREVSDLGMAIKSSDQTLKAVCTKQERMEQLMMKMNGKYESIVSMLAQMSGNKLDQKEKRAVGITTPHTGTRVLEFELGNTSAPLEERGERRMNTKLPKIDFPYFSGEGPREWLMKARKYFQIHQVPQDMRLGIAEMYLKGKADIWFQGFIYSQPNANWGLFSAEICRRFSDTTAEEVIEVFSKIRQRGSISEY</sequence>
<feature type="domain" description="Retrotransposon gag" evidence="1">
    <location>
        <begin position="150"/>
        <end position="210"/>
    </location>
</feature>
<name>A0ABD1PR57_9LAMI</name>
<gene>
    <name evidence="2" type="ORF">Adt_41938</name>
</gene>
<dbReference type="AlphaFoldDB" id="A0ABD1PR57"/>
<organism evidence="2 3">
    <name type="scientific">Abeliophyllum distichum</name>
    <dbReference type="NCBI Taxonomy" id="126358"/>
    <lineage>
        <taxon>Eukaryota</taxon>
        <taxon>Viridiplantae</taxon>
        <taxon>Streptophyta</taxon>
        <taxon>Embryophyta</taxon>
        <taxon>Tracheophyta</taxon>
        <taxon>Spermatophyta</taxon>
        <taxon>Magnoliopsida</taxon>
        <taxon>eudicotyledons</taxon>
        <taxon>Gunneridae</taxon>
        <taxon>Pentapetalae</taxon>
        <taxon>asterids</taxon>
        <taxon>lamiids</taxon>
        <taxon>Lamiales</taxon>
        <taxon>Oleaceae</taxon>
        <taxon>Forsythieae</taxon>
        <taxon>Abeliophyllum</taxon>
    </lineage>
</organism>
<proteinExistence type="predicted"/>
<accession>A0ABD1PR57</accession>
<protein>
    <recommendedName>
        <fullName evidence="1">Retrotransposon gag domain-containing protein</fullName>
    </recommendedName>
</protein>
<evidence type="ECO:0000259" key="1">
    <source>
        <dbReference type="Pfam" id="PF03732"/>
    </source>
</evidence>
<comment type="caution">
    <text evidence="2">The sequence shown here is derived from an EMBL/GenBank/DDBJ whole genome shotgun (WGS) entry which is preliminary data.</text>
</comment>
<evidence type="ECO:0000313" key="2">
    <source>
        <dbReference type="EMBL" id="KAL2466087.1"/>
    </source>
</evidence>
<dbReference type="Proteomes" id="UP001604336">
    <property type="component" value="Unassembled WGS sequence"/>
</dbReference>